<comment type="caution">
    <text evidence="3">The sequence shown here is derived from an EMBL/GenBank/DDBJ whole genome shotgun (WGS) entry which is preliminary data.</text>
</comment>
<feature type="transmembrane region" description="Helical" evidence="1">
    <location>
        <begin position="844"/>
        <end position="869"/>
    </location>
</feature>
<dbReference type="Pfam" id="PF00005">
    <property type="entry name" value="ABC_tran"/>
    <property type="match status" value="1"/>
</dbReference>
<keyword evidence="4" id="KW-1185">Reference proteome</keyword>
<evidence type="ECO:0000313" key="3">
    <source>
        <dbReference type="EMBL" id="CAH2267596.1"/>
    </source>
</evidence>
<feature type="transmembrane region" description="Helical" evidence="1">
    <location>
        <begin position="33"/>
        <end position="54"/>
    </location>
</feature>
<name>A0A8S4SLM5_9NEOP</name>
<dbReference type="SUPFAM" id="SSF52540">
    <property type="entry name" value="P-loop containing nucleoside triphosphate hydrolases"/>
    <property type="match status" value="2"/>
</dbReference>
<dbReference type="GO" id="GO:0016887">
    <property type="term" value="F:ATP hydrolysis activity"/>
    <property type="evidence" value="ECO:0007669"/>
    <property type="project" value="InterPro"/>
</dbReference>
<dbReference type="PANTHER" id="PTHR19229">
    <property type="entry name" value="ATP-BINDING CASSETTE TRANSPORTER SUBFAMILY A ABCA"/>
    <property type="match status" value="1"/>
</dbReference>
<dbReference type="PROSITE" id="PS50893">
    <property type="entry name" value="ABC_TRANSPORTER_2"/>
    <property type="match status" value="2"/>
</dbReference>
<gene>
    <name evidence="3" type="primary">jg11885</name>
    <name evidence="3" type="ORF">PAEG_LOCUS26112</name>
</gene>
<feature type="transmembrane region" description="Helical" evidence="1">
    <location>
        <begin position="1019"/>
        <end position="1048"/>
    </location>
</feature>
<proteinExistence type="predicted"/>
<dbReference type="GO" id="GO:0016020">
    <property type="term" value="C:membrane"/>
    <property type="evidence" value="ECO:0007669"/>
    <property type="project" value="InterPro"/>
</dbReference>
<keyword evidence="1" id="KW-0812">Transmembrane</keyword>
<protein>
    <submittedName>
        <fullName evidence="3">Jg11885 protein</fullName>
    </submittedName>
</protein>
<organism evidence="3 4">
    <name type="scientific">Pararge aegeria aegeria</name>
    <dbReference type="NCBI Taxonomy" id="348720"/>
    <lineage>
        <taxon>Eukaryota</taxon>
        <taxon>Metazoa</taxon>
        <taxon>Ecdysozoa</taxon>
        <taxon>Arthropoda</taxon>
        <taxon>Hexapoda</taxon>
        <taxon>Insecta</taxon>
        <taxon>Pterygota</taxon>
        <taxon>Neoptera</taxon>
        <taxon>Endopterygota</taxon>
        <taxon>Lepidoptera</taxon>
        <taxon>Glossata</taxon>
        <taxon>Ditrysia</taxon>
        <taxon>Papilionoidea</taxon>
        <taxon>Nymphalidae</taxon>
        <taxon>Satyrinae</taxon>
        <taxon>Satyrini</taxon>
        <taxon>Parargina</taxon>
        <taxon>Pararge</taxon>
    </lineage>
</organism>
<feature type="transmembrane region" description="Helical" evidence="1">
    <location>
        <begin position="297"/>
        <end position="319"/>
    </location>
</feature>
<dbReference type="GO" id="GO:0140359">
    <property type="term" value="F:ABC-type transporter activity"/>
    <property type="evidence" value="ECO:0007669"/>
    <property type="project" value="InterPro"/>
</dbReference>
<evidence type="ECO:0000313" key="4">
    <source>
        <dbReference type="Proteomes" id="UP000838756"/>
    </source>
</evidence>
<dbReference type="Proteomes" id="UP000838756">
    <property type="component" value="Unassembled WGS sequence"/>
</dbReference>
<dbReference type="PANTHER" id="PTHR19229:SF250">
    <property type="entry name" value="ABC TRANSPORTER DOMAIN-CONTAINING PROTEIN-RELATED"/>
    <property type="match status" value="1"/>
</dbReference>
<feature type="transmembrane region" description="Helical" evidence="1">
    <location>
        <begin position="1060"/>
        <end position="1080"/>
    </location>
</feature>
<reference evidence="3" key="1">
    <citation type="submission" date="2022-03" db="EMBL/GenBank/DDBJ databases">
        <authorList>
            <person name="Lindestad O."/>
        </authorList>
    </citation>
    <scope>NUCLEOTIDE SEQUENCE</scope>
</reference>
<dbReference type="InterPro" id="IPR003439">
    <property type="entry name" value="ABC_transporter-like_ATP-bd"/>
</dbReference>
<accession>A0A8S4SLM5</accession>
<feature type="domain" description="ABC transporter" evidence="2">
    <location>
        <begin position="1268"/>
        <end position="1499"/>
    </location>
</feature>
<feature type="transmembrane region" description="Helical" evidence="1">
    <location>
        <begin position="357"/>
        <end position="375"/>
    </location>
</feature>
<feature type="transmembrane region" description="Helical" evidence="1">
    <location>
        <begin position="266"/>
        <end position="290"/>
    </location>
</feature>
<keyword evidence="1" id="KW-0472">Membrane</keyword>
<feature type="domain" description="ABC transporter" evidence="2">
    <location>
        <begin position="469"/>
        <end position="705"/>
    </location>
</feature>
<sequence length="1635" mass="186791">MTATFEKRPVRSKFYRQSSVLIWKSYLQRQRRWRLLVVETLFAAILFLMAVFIARPVFLTPLQAVPQAPLTSADILESLDTQCILGYAPNHPPYEHVMNIAAQNLGYNFMSALTEDDLNMMLYNQSQGTPIGRPVIWVIWRPTESNMWKFAIRSTERAKYVTRPDISYDNPHLRSGVLSVQLAVSHAILTYVSTTDPDYNLELASMPVSPLMQQGRVRRAISEILMCFTSALLPPVLETQALVVAETISIFKRSLRIRDVDYPSMYVGWLVYAYLTAAPVCVLGSITLILIFRWIHLLFTMTLIFVYVSVMIMIAMIMAMYHTETWIACLWTTLFTLLQTFLAELIVHHKIDLKHEVFTFILHLFIPPLGLMHGLNEFALLQTGLEERWESIAVTYTITSWLFIIALYFGLLMILQRTVKQNAIGGQVSWKSIIFKKAVDVNKLHHIETPSGKEREKLQEVDELVAKAISLRNVTKSIMGGPVLSNVTLDIYRGEFTMLYSEPIQQNTILAIEDLLTGLTYPDKGTVTVLGEELKPGLSPMSMTTMMGYCHRNGCLVDDLTVQEHLTLFCRICLWNESTETIAEYVEIRSKRLLSECDLEGHRHEYVRNLGAYYRAQLSWALALLLEPRVVIIPSFTSDAIYTAVIRDKIMQYKRYITIVNLCFTSISLEYADRVFIFDHEVLVFGGTPAYMFFNYGREYRVRVTFRSGGRETEENVSSLLSRTSEAGATVRAHLGSLLILRLPASPTANVASLVKDLTDNAGKYGIISMNISVPDSEEVCNRAIYESRASIHGSVEEREITKNALNNIAEPVPWQRRKDHFGNMDDLVYMGWKFIAFYYNYRFYFIITVLSALVSGVFIGISLSSVLAEMESHKVTKTSIHGESLTEYLVTRAIYSPQDYVYMFAYGLDVALVNNSLCVKVLYSPLHHDQGAAARSLARTYMALIRHYTSILDATIQVTDYPMAFDLTTWLKTASAPPILIQFLLILTISHITLIPSKESGFVRHMQSHALNFSPARYWFTLFVCDFILYFFLVILMTAAMVAIMVLVAPRTFYYTDLVVVPLMLLVYGLGCIPQAYLFSMGPRTSLNTMAYVILNVVFGETTVLAKLLYGNALNYVVNFMTLSPQFNMAYAFIKIRKIFLYNSECIVFERKSLCSLKMFHKCCSKCGVLQECFSRRFYLAKSEGVLMDMIAILTAAVVFMVLLLLWEYKYIQRLWSLLLYKLVYPSKPQHDTGTQEAKREKCDVLMKQDELLQKRRDRVDTFGEYLLACNVSLRKFGKSVIRNVYLGLGKGEALAISGLSVHGRLRLCEILSGYEMSTEGNLWCLSKWRSNRDPHQYAQNVTLSCDLCPLPHWMTVYNGLEMLAILRGVPKAHARQEVMNYVDALGFHQQADTVIQYLSPGDLCRLHFAAATVGAPTIIVLDEYTAYQKYSVQRAMYYILYHLRKRGHGIIISSTSVESHLPVTNRLAILVKGHIHDIDQVDNLVTRYSDKGFTVVLHLKNDVNVEQMFAKHFKIFVINDMTEVQVNIQVLDATLTWGTVFERMEELQAENRDVYSYIITATPIDYVYNSIVSYEIGRRSVIDDEKSCCCKYLYPQKPKAVPKKETLDGLIPFEQRFHITKLTELPWSVIFNR</sequence>
<feature type="transmembrane region" description="Helical" evidence="1">
    <location>
        <begin position="980"/>
        <end position="998"/>
    </location>
</feature>
<evidence type="ECO:0000259" key="2">
    <source>
        <dbReference type="PROSITE" id="PS50893"/>
    </source>
</evidence>
<feature type="transmembrane region" description="Helical" evidence="1">
    <location>
        <begin position="1187"/>
        <end position="1208"/>
    </location>
</feature>
<dbReference type="GO" id="GO:0005524">
    <property type="term" value="F:ATP binding"/>
    <property type="evidence" value="ECO:0007669"/>
    <property type="project" value="InterPro"/>
</dbReference>
<feature type="transmembrane region" description="Helical" evidence="1">
    <location>
        <begin position="395"/>
        <end position="415"/>
    </location>
</feature>
<feature type="transmembrane region" description="Helical" evidence="1">
    <location>
        <begin position="325"/>
        <end position="345"/>
    </location>
</feature>
<dbReference type="OrthoDB" id="7429767at2759"/>
<dbReference type="Gene3D" id="3.40.50.300">
    <property type="entry name" value="P-loop containing nucleotide triphosphate hydrolases"/>
    <property type="match status" value="2"/>
</dbReference>
<dbReference type="InterPro" id="IPR027417">
    <property type="entry name" value="P-loop_NTPase"/>
</dbReference>
<dbReference type="GO" id="GO:0005319">
    <property type="term" value="F:lipid transporter activity"/>
    <property type="evidence" value="ECO:0007669"/>
    <property type="project" value="TreeGrafter"/>
</dbReference>
<evidence type="ECO:0000256" key="1">
    <source>
        <dbReference type="SAM" id="Phobius"/>
    </source>
</evidence>
<feature type="transmembrane region" description="Helical" evidence="1">
    <location>
        <begin position="1092"/>
        <end position="1111"/>
    </location>
</feature>
<keyword evidence="1" id="KW-1133">Transmembrane helix</keyword>
<dbReference type="InterPro" id="IPR026082">
    <property type="entry name" value="ABCA"/>
</dbReference>
<dbReference type="EMBL" id="CAKXAJ010026368">
    <property type="protein sequence ID" value="CAH2267596.1"/>
    <property type="molecule type" value="Genomic_DNA"/>
</dbReference>